<feature type="transmembrane region" description="Helical" evidence="1">
    <location>
        <begin position="78"/>
        <end position="97"/>
    </location>
</feature>
<dbReference type="RefSeq" id="WP_067411698.1">
    <property type="nucleotide sequence ID" value="NZ_LNTY01000006.1"/>
</dbReference>
<gene>
    <name evidence="2" type="ORF">ATN88_06950</name>
</gene>
<dbReference type="Proteomes" id="UP000070529">
    <property type="component" value="Unassembled WGS sequence"/>
</dbReference>
<evidence type="ECO:0000313" key="2">
    <source>
        <dbReference type="EMBL" id="KXF83385.1"/>
    </source>
</evidence>
<organism evidence="2 3">
    <name type="scientific">Enterovibrio coralii</name>
    <dbReference type="NCBI Taxonomy" id="294935"/>
    <lineage>
        <taxon>Bacteria</taxon>
        <taxon>Pseudomonadati</taxon>
        <taxon>Pseudomonadota</taxon>
        <taxon>Gammaproteobacteria</taxon>
        <taxon>Vibrionales</taxon>
        <taxon>Vibrionaceae</taxon>
        <taxon>Enterovibrio</taxon>
    </lineage>
</organism>
<keyword evidence="3" id="KW-1185">Reference proteome</keyword>
<evidence type="ECO:0000256" key="1">
    <source>
        <dbReference type="SAM" id="Phobius"/>
    </source>
</evidence>
<feature type="transmembrane region" description="Helical" evidence="1">
    <location>
        <begin position="15"/>
        <end position="41"/>
    </location>
</feature>
<dbReference type="EMBL" id="LNTY01000006">
    <property type="protein sequence ID" value="KXF83385.1"/>
    <property type="molecule type" value="Genomic_DNA"/>
</dbReference>
<protein>
    <recommendedName>
        <fullName evidence="4">DUF4870 domain-containing protein</fullName>
    </recommendedName>
</protein>
<dbReference type="STRING" id="294935.ATN88_06950"/>
<accession>A0A135ID98</accession>
<keyword evidence="1" id="KW-0812">Transmembrane</keyword>
<dbReference type="OrthoDB" id="5405464at2"/>
<name>A0A135ID98_9GAMM</name>
<evidence type="ECO:0008006" key="4">
    <source>
        <dbReference type="Google" id="ProtNLM"/>
    </source>
</evidence>
<proteinExistence type="predicted"/>
<reference evidence="2 3" key="1">
    <citation type="submission" date="2015-11" db="EMBL/GenBank/DDBJ databases">
        <title>Genomic Taxonomy of the Vibrionaceae.</title>
        <authorList>
            <person name="Gomez-Gil B."/>
            <person name="Enciso-Ibarra J."/>
        </authorList>
    </citation>
    <scope>NUCLEOTIDE SEQUENCE [LARGE SCALE GENOMIC DNA]</scope>
    <source>
        <strain evidence="2 3">CAIM 912</strain>
    </source>
</reference>
<keyword evidence="1" id="KW-1133">Transmembrane helix</keyword>
<evidence type="ECO:0000313" key="3">
    <source>
        <dbReference type="Proteomes" id="UP000070529"/>
    </source>
</evidence>
<sequence length="121" mass="13638">MTTDTKPSKFKSSAMIAYMLLLSGLLTFGIFSIAGAVFAYIKRKEANAEGEEMYADHFQWIINTFWVALPMAMINLVLIPLGIGLLTAGITYLWVFYRGMYGAKSLTDFHSPYNHRREAKA</sequence>
<dbReference type="AlphaFoldDB" id="A0A135ID98"/>
<keyword evidence="1" id="KW-0472">Membrane</keyword>
<comment type="caution">
    <text evidence="2">The sequence shown here is derived from an EMBL/GenBank/DDBJ whole genome shotgun (WGS) entry which is preliminary data.</text>
</comment>